<keyword evidence="8" id="KW-1185">Reference proteome</keyword>
<feature type="non-terminal residue" evidence="7">
    <location>
        <position position="1"/>
    </location>
</feature>
<keyword evidence="3" id="KW-0472">Membrane</keyword>
<dbReference type="Proteomes" id="UP001626550">
    <property type="component" value="Unassembled WGS sequence"/>
</dbReference>
<dbReference type="InterPro" id="IPR015919">
    <property type="entry name" value="Cadherin-like_sf"/>
</dbReference>
<dbReference type="AlphaFoldDB" id="A0ABD2PIV9"/>
<evidence type="ECO:0000256" key="3">
    <source>
        <dbReference type="ARBA" id="ARBA00022989"/>
    </source>
</evidence>
<dbReference type="PROSITE" id="PS50268">
    <property type="entry name" value="CADHERIN_2"/>
    <property type="match status" value="2"/>
</dbReference>
<feature type="domain" description="Cadherin" evidence="6">
    <location>
        <begin position="32"/>
        <end position="191"/>
    </location>
</feature>
<evidence type="ECO:0000313" key="7">
    <source>
        <dbReference type="EMBL" id="KAL3307059.1"/>
    </source>
</evidence>
<reference evidence="7 8" key="1">
    <citation type="submission" date="2024-11" db="EMBL/GenBank/DDBJ databases">
        <title>Adaptive evolution of stress response genes in parasites aligns with host niche diversity.</title>
        <authorList>
            <person name="Hahn C."/>
            <person name="Resl P."/>
        </authorList>
    </citation>
    <scope>NUCLEOTIDE SEQUENCE [LARGE SCALE GENOMIC DNA]</scope>
    <source>
        <strain evidence="7">EGGRZ-B1_66</strain>
        <tissue evidence="7">Body</tissue>
    </source>
</reference>
<dbReference type="Gene3D" id="2.60.40.60">
    <property type="entry name" value="Cadherins"/>
    <property type="match status" value="2"/>
</dbReference>
<accession>A0ABD2PIV9</accession>
<gene>
    <name evidence="7" type="ORF">Ciccas_014436</name>
</gene>
<dbReference type="EMBL" id="JBJKFK010008478">
    <property type="protein sequence ID" value="KAL3307059.1"/>
    <property type="molecule type" value="Genomic_DNA"/>
</dbReference>
<keyword evidence="2" id="KW-0812">Transmembrane</keyword>
<dbReference type="CDD" id="cd11304">
    <property type="entry name" value="Cadherin_repeat"/>
    <property type="match status" value="2"/>
</dbReference>
<proteinExistence type="predicted"/>
<protein>
    <recommendedName>
        <fullName evidence="6">Cadherin domain-containing protein</fullName>
    </recommendedName>
</protein>
<dbReference type="InterPro" id="IPR050174">
    <property type="entry name" value="Protocadherin/Cadherin-CA"/>
</dbReference>
<name>A0ABD2PIV9_9PLAT</name>
<dbReference type="GO" id="GO:0005509">
    <property type="term" value="F:calcium ion binding"/>
    <property type="evidence" value="ECO:0007669"/>
    <property type="project" value="UniProtKB-UniRule"/>
</dbReference>
<evidence type="ECO:0000256" key="5">
    <source>
        <dbReference type="PROSITE-ProRule" id="PRU00043"/>
    </source>
</evidence>
<dbReference type="GO" id="GO:0016020">
    <property type="term" value="C:membrane"/>
    <property type="evidence" value="ECO:0007669"/>
    <property type="project" value="UniProtKB-SubCell"/>
</dbReference>
<evidence type="ECO:0000313" key="8">
    <source>
        <dbReference type="Proteomes" id="UP001626550"/>
    </source>
</evidence>
<comment type="caution">
    <text evidence="7">The sequence shown here is derived from an EMBL/GenBank/DDBJ whole genome shotgun (WGS) entry which is preliminary data.</text>
</comment>
<keyword evidence="4" id="KW-0325">Glycoprotein</keyword>
<dbReference type="Pfam" id="PF00028">
    <property type="entry name" value="Cadherin"/>
    <property type="match status" value="1"/>
</dbReference>
<dbReference type="PRINTS" id="PR00205">
    <property type="entry name" value="CADHERIN"/>
</dbReference>
<evidence type="ECO:0000256" key="1">
    <source>
        <dbReference type="ARBA" id="ARBA00004167"/>
    </source>
</evidence>
<dbReference type="SMART" id="SM00112">
    <property type="entry name" value="CA"/>
    <property type="match status" value="2"/>
</dbReference>
<keyword evidence="5" id="KW-0106">Calcium</keyword>
<organism evidence="7 8">
    <name type="scientific">Cichlidogyrus casuarinus</name>
    <dbReference type="NCBI Taxonomy" id="1844966"/>
    <lineage>
        <taxon>Eukaryota</taxon>
        <taxon>Metazoa</taxon>
        <taxon>Spiralia</taxon>
        <taxon>Lophotrochozoa</taxon>
        <taxon>Platyhelminthes</taxon>
        <taxon>Monogenea</taxon>
        <taxon>Monopisthocotylea</taxon>
        <taxon>Dactylogyridea</taxon>
        <taxon>Ancyrocephalidae</taxon>
        <taxon>Cichlidogyrus</taxon>
    </lineage>
</organism>
<dbReference type="InterPro" id="IPR002126">
    <property type="entry name" value="Cadherin-like_dom"/>
</dbReference>
<dbReference type="PANTHER" id="PTHR24028:SF146">
    <property type="entry name" value="CADHERIN 96CB, ISOFORM D-RELATED"/>
    <property type="match status" value="1"/>
</dbReference>
<evidence type="ECO:0000256" key="4">
    <source>
        <dbReference type="ARBA" id="ARBA00023180"/>
    </source>
</evidence>
<sequence length="330" mass="37055">VGIECEDSAKNKVSHYYTIRVLDENDQKPMFVKQLFAFSLNENQQPHTRLTFQGEQQTQDGLLGHLVGKVKAVDKDVGQNGEIIYALDKEMTVCFHKIQMDQNFSPLVVQTATDNGDPFTRTSVNDQSIVVETKSYFVIDFHTGTIYALMPFDAEKVDKFEFKVSATDGLNNASAKVEVRILDVNDQIPVFYHLNETGFASPSSSFSFYVFENASINTKLGQVTAFDPDLSGWSNITSPKISFSWSHETPNLYRTTFQLDPATGDIILRRQLDRETNPYYSFGVIAQDTRIQSSSIRTASATVTIFVEVRSYPISRSLSRSSASMNHVTS</sequence>
<evidence type="ECO:0000259" key="6">
    <source>
        <dbReference type="PROSITE" id="PS50268"/>
    </source>
</evidence>
<comment type="subcellular location">
    <subcellularLocation>
        <location evidence="1">Membrane</location>
        <topology evidence="1">Single-pass membrane protein</topology>
    </subcellularLocation>
</comment>
<feature type="domain" description="Cadherin" evidence="6">
    <location>
        <begin position="202"/>
        <end position="315"/>
    </location>
</feature>
<keyword evidence="3" id="KW-1133">Transmembrane helix</keyword>
<dbReference type="SUPFAM" id="SSF49313">
    <property type="entry name" value="Cadherin-like"/>
    <property type="match status" value="2"/>
</dbReference>
<dbReference type="PANTHER" id="PTHR24028">
    <property type="entry name" value="CADHERIN-87A"/>
    <property type="match status" value="1"/>
</dbReference>
<evidence type="ECO:0000256" key="2">
    <source>
        <dbReference type="ARBA" id="ARBA00022692"/>
    </source>
</evidence>